<gene>
    <name evidence="2" type="ordered locus">SSIL_2330</name>
</gene>
<feature type="transmembrane region" description="Helical" evidence="1">
    <location>
        <begin position="163"/>
        <end position="181"/>
    </location>
</feature>
<evidence type="ECO:0000256" key="1">
    <source>
        <dbReference type="SAM" id="Phobius"/>
    </source>
</evidence>
<evidence type="ECO:0000313" key="3">
    <source>
        <dbReference type="Proteomes" id="UP000006691"/>
    </source>
</evidence>
<feature type="transmembrane region" description="Helical" evidence="1">
    <location>
        <begin position="59"/>
        <end position="82"/>
    </location>
</feature>
<evidence type="ECO:0000313" key="2">
    <source>
        <dbReference type="EMBL" id="BAK16753.1"/>
    </source>
</evidence>
<keyword evidence="3" id="KW-1185">Reference proteome</keyword>
<reference evidence="3" key="1">
    <citation type="submission" date="2011-04" db="EMBL/GenBank/DDBJ databases">
        <title>Genome sequence of Solibacillus silvestris StLB046.</title>
        <authorList>
            <person name="Morohoshi T."/>
            <person name="Someya N."/>
            <person name="Ikeda T."/>
        </authorList>
    </citation>
    <scope>NUCLEOTIDE SEQUENCE [LARGE SCALE GENOMIC DNA]</scope>
    <source>
        <strain evidence="3">StLB046</strain>
    </source>
</reference>
<name>F2FAI6_SOLSS</name>
<dbReference type="KEGG" id="siv:SSIL_2330"/>
<feature type="transmembrane region" description="Helical" evidence="1">
    <location>
        <begin position="221"/>
        <end position="239"/>
    </location>
</feature>
<dbReference type="PATRIC" id="fig|1002809.3.peg.2348"/>
<accession>F2FAI6</accession>
<organism evidence="2 3">
    <name type="scientific">Solibacillus silvestris (strain StLB046)</name>
    <name type="common">Bacillus silvestris</name>
    <dbReference type="NCBI Taxonomy" id="1002809"/>
    <lineage>
        <taxon>Bacteria</taxon>
        <taxon>Bacillati</taxon>
        <taxon>Bacillota</taxon>
        <taxon>Bacilli</taxon>
        <taxon>Bacillales</taxon>
        <taxon>Caryophanaceae</taxon>
        <taxon>Solibacillus</taxon>
    </lineage>
</organism>
<dbReference type="EMBL" id="AP012157">
    <property type="protein sequence ID" value="BAK16753.1"/>
    <property type="molecule type" value="Genomic_DNA"/>
</dbReference>
<keyword evidence="1" id="KW-1133">Transmembrane helix</keyword>
<proteinExistence type="predicted"/>
<protein>
    <submittedName>
        <fullName evidence="2">Uncharacterized protein</fullName>
    </submittedName>
</protein>
<feature type="transmembrane region" description="Helical" evidence="1">
    <location>
        <begin position="129"/>
        <end position="151"/>
    </location>
</feature>
<reference evidence="2 3" key="2">
    <citation type="journal article" date="2012" name="J. Biosci. Bioeng.">
        <title>Complete genome sequence and characterization of the N-acylhomoserine lactone-degrading gene of the potato leaf-associated Solibacillus silvestris.</title>
        <authorList>
            <person name="Morohoshi T."/>
            <person name="Tominaga Y."/>
            <person name="Someya N."/>
            <person name="Ikeda T."/>
        </authorList>
    </citation>
    <scope>NUCLEOTIDE SEQUENCE [LARGE SCALE GENOMIC DNA]</scope>
    <source>
        <strain evidence="2 3">StLB046</strain>
    </source>
</reference>
<feature type="transmembrane region" description="Helical" evidence="1">
    <location>
        <begin position="190"/>
        <end position="215"/>
    </location>
</feature>
<dbReference type="STRING" id="1002809.SSIL_2330"/>
<sequence>MNNKKIKDILKNYENLEAPDSIIDKTVQLAKQEFEKTPIRYKMPFRELFIGQIKYISPYIWFVQAIFLLFIVFSVALSTHGINDHQTIMTILSVSAPIIALVAIPELAKSFSHNMWEIESTSKFNLQKLIAIRLMILGVFNLLIITGLVVFTSTFYEINFVNAVLYLFVPYNFTNSIYLFLLRKHRGKRVVIGCLITGLMIASALGILSTLNFWYVLTSTFIWIVLLAFSIGSLVYELIKLFKGLRSGGEMLWNYQ</sequence>
<dbReference type="Proteomes" id="UP000006691">
    <property type="component" value="Chromosome"/>
</dbReference>
<feature type="transmembrane region" description="Helical" evidence="1">
    <location>
        <begin position="88"/>
        <end position="108"/>
    </location>
</feature>
<dbReference type="HOGENOM" id="CLU_1109612_0_0_9"/>
<dbReference type="eggNOG" id="ENOG5033GBP">
    <property type="taxonomic scope" value="Bacteria"/>
</dbReference>
<keyword evidence="1" id="KW-0812">Transmembrane</keyword>
<dbReference type="RefSeq" id="WP_014824016.1">
    <property type="nucleotide sequence ID" value="NC_018065.1"/>
</dbReference>
<dbReference type="AlphaFoldDB" id="F2FAI6"/>
<keyword evidence="1" id="KW-0472">Membrane</keyword>